<dbReference type="InterPro" id="IPR036028">
    <property type="entry name" value="SH3-like_dom_sf"/>
</dbReference>
<feature type="region of interest" description="Disordered" evidence="3">
    <location>
        <begin position="50"/>
        <end position="99"/>
    </location>
</feature>
<evidence type="ECO:0000313" key="6">
    <source>
        <dbReference type="Proteomes" id="UP001153365"/>
    </source>
</evidence>
<feature type="compositionally biased region" description="Polar residues" evidence="3">
    <location>
        <begin position="209"/>
        <end position="235"/>
    </location>
</feature>
<evidence type="ECO:0000256" key="3">
    <source>
        <dbReference type="SAM" id="MobiDB-lite"/>
    </source>
</evidence>
<dbReference type="PANTHER" id="PTHR45929">
    <property type="entry name" value="JAK PATHWAY SIGNAL TRANSDUCTION ADAPTOR MOLECULE"/>
    <property type="match status" value="1"/>
</dbReference>
<evidence type="ECO:0000313" key="5">
    <source>
        <dbReference type="EMBL" id="CAH7683970.1"/>
    </source>
</evidence>
<name>A0AAV0BDL5_PHAPC</name>
<protein>
    <recommendedName>
        <fullName evidence="4">SH3 domain-containing protein</fullName>
    </recommendedName>
</protein>
<feature type="region of interest" description="Disordered" evidence="3">
    <location>
        <begin position="170"/>
        <end position="258"/>
    </location>
</feature>
<reference evidence="5" key="1">
    <citation type="submission" date="2022-06" db="EMBL/GenBank/DDBJ databases">
        <authorList>
            <consortium name="SYNGENTA / RWTH Aachen University"/>
        </authorList>
    </citation>
    <scope>NUCLEOTIDE SEQUENCE</scope>
</reference>
<proteinExistence type="predicted"/>
<dbReference type="PROSITE" id="PS50002">
    <property type="entry name" value="SH3"/>
    <property type="match status" value="1"/>
</dbReference>
<evidence type="ECO:0000259" key="4">
    <source>
        <dbReference type="PROSITE" id="PS50002"/>
    </source>
</evidence>
<comment type="caution">
    <text evidence="5">The sequence shown here is derived from an EMBL/GenBank/DDBJ whole genome shotgun (WGS) entry which is preliminary data.</text>
</comment>
<accession>A0AAV0BDL5</accession>
<dbReference type="InterPro" id="IPR001452">
    <property type="entry name" value="SH3_domain"/>
</dbReference>
<keyword evidence="6" id="KW-1185">Reference proteome</keyword>
<dbReference type="SMART" id="SM00326">
    <property type="entry name" value="SH3"/>
    <property type="match status" value="1"/>
</dbReference>
<organism evidence="5 6">
    <name type="scientific">Phakopsora pachyrhizi</name>
    <name type="common">Asian soybean rust disease fungus</name>
    <dbReference type="NCBI Taxonomy" id="170000"/>
    <lineage>
        <taxon>Eukaryota</taxon>
        <taxon>Fungi</taxon>
        <taxon>Dikarya</taxon>
        <taxon>Basidiomycota</taxon>
        <taxon>Pucciniomycotina</taxon>
        <taxon>Pucciniomycetes</taxon>
        <taxon>Pucciniales</taxon>
        <taxon>Phakopsoraceae</taxon>
        <taxon>Phakopsora</taxon>
    </lineage>
</organism>
<dbReference type="Gene3D" id="2.30.30.40">
    <property type="entry name" value="SH3 Domains"/>
    <property type="match status" value="1"/>
</dbReference>
<dbReference type="AlphaFoldDB" id="A0AAV0BDL5"/>
<dbReference type="InterPro" id="IPR050670">
    <property type="entry name" value="STAM"/>
</dbReference>
<feature type="compositionally biased region" description="Polar residues" evidence="3">
    <location>
        <begin position="62"/>
        <end position="71"/>
    </location>
</feature>
<dbReference type="Pfam" id="PF00018">
    <property type="entry name" value="SH3_1"/>
    <property type="match status" value="1"/>
</dbReference>
<dbReference type="PRINTS" id="PR00452">
    <property type="entry name" value="SH3DOMAIN"/>
</dbReference>
<feature type="domain" description="SH3" evidence="4">
    <location>
        <begin position="103"/>
        <end position="165"/>
    </location>
</feature>
<dbReference type="EMBL" id="CALTRL010005059">
    <property type="protein sequence ID" value="CAH7683970.1"/>
    <property type="molecule type" value="Genomic_DNA"/>
</dbReference>
<feature type="compositionally biased region" description="Low complexity" evidence="3">
    <location>
        <begin position="50"/>
        <end position="61"/>
    </location>
</feature>
<dbReference type="Proteomes" id="UP001153365">
    <property type="component" value="Unassembled WGS sequence"/>
</dbReference>
<dbReference type="PANTHER" id="PTHR45929:SF3">
    <property type="entry name" value="JAK PATHWAY SIGNAL TRANSDUCTION ADAPTOR MOLECULE"/>
    <property type="match status" value="1"/>
</dbReference>
<dbReference type="SUPFAM" id="SSF50044">
    <property type="entry name" value="SH3-domain"/>
    <property type="match status" value="1"/>
</dbReference>
<dbReference type="CDD" id="cd00174">
    <property type="entry name" value="SH3"/>
    <property type="match status" value="1"/>
</dbReference>
<sequence length="300" mass="32777">MTNNNQSSSTSIYVDHLINQIISNLELLHQNSNISSQALDLIKKNLPDRSSISDVQSKQSSTQLKNQQLSPSRKDDSNTQTLISSNQQQPSQPHPINQSGILLQPKRAQALWSYKGNAPDDLSFEKGDIIIVLAEENEDWWRGQILNNQAPPGLFPSNHVQIISQPIPSNANRAQAPLPSPQPNHQHPSASIGQQYQQPAGYHNPSPQPQQVYQHNQSPAWQAPPYSQSNYQVDSKQGAPVQHHQPPPPLPYSHSAPPAQITVEKPKKKPLQGRFGQALVGGAGFGAGSAVASHVVNAIL</sequence>
<evidence type="ECO:0000256" key="2">
    <source>
        <dbReference type="PROSITE-ProRule" id="PRU00192"/>
    </source>
</evidence>
<keyword evidence="1 2" id="KW-0728">SH3 domain</keyword>
<feature type="compositionally biased region" description="Polar residues" evidence="3">
    <location>
        <begin position="183"/>
        <end position="198"/>
    </location>
</feature>
<feature type="compositionally biased region" description="Low complexity" evidence="3">
    <location>
        <begin position="83"/>
        <end position="99"/>
    </location>
</feature>
<gene>
    <name evidence="5" type="ORF">PPACK8108_LOCUS17838</name>
</gene>
<evidence type="ECO:0000256" key="1">
    <source>
        <dbReference type="ARBA" id="ARBA00022443"/>
    </source>
</evidence>
<dbReference type="GO" id="GO:0043328">
    <property type="term" value="P:protein transport to vacuole involved in ubiquitin-dependent protein catabolic process via the multivesicular body sorting pathway"/>
    <property type="evidence" value="ECO:0007669"/>
    <property type="project" value="TreeGrafter"/>
</dbReference>
<dbReference type="GO" id="GO:0033565">
    <property type="term" value="C:ESCRT-0 complex"/>
    <property type="evidence" value="ECO:0007669"/>
    <property type="project" value="TreeGrafter"/>
</dbReference>
<dbReference type="PRINTS" id="PR00499">
    <property type="entry name" value="P67PHOX"/>
</dbReference>